<evidence type="ECO:0000313" key="2">
    <source>
        <dbReference type="EMBL" id="QXT39174.1"/>
    </source>
</evidence>
<dbReference type="PANTHER" id="PTHR33570">
    <property type="entry name" value="4-CARBOXYMUCONOLACTONE DECARBOXYLASE FAMILY PROTEIN"/>
    <property type="match status" value="1"/>
</dbReference>
<feature type="domain" description="Carboxymuconolactone decarboxylase-like" evidence="1">
    <location>
        <begin position="46"/>
        <end position="127"/>
    </location>
</feature>
<accession>A0A8F6Y9P9</accession>
<sequence>MSDAPQNPFEALFRQTQEMTQTWLKAAAPAMSATQIEKLWPQVPPEMLEAFMGKQFNPEGLEAKTRLLLTLQGLTIQGAVAEPQVRMTVRQALSVGATPQEIAETIGLASLFGGMPAMNKAMNLAKEAIDGEGGGSASGGDD</sequence>
<dbReference type="Pfam" id="PF02627">
    <property type="entry name" value="CMD"/>
    <property type="match status" value="1"/>
</dbReference>
<dbReference type="PANTHER" id="PTHR33570:SF2">
    <property type="entry name" value="CARBOXYMUCONOLACTONE DECARBOXYLASE-LIKE DOMAIN-CONTAINING PROTEIN"/>
    <property type="match status" value="1"/>
</dbReference>
<dbReference type="RefSeq" id="WP_219001568.1">
    <property type="nucleotide sequence ID" value="NZ_CP079194.1"/>
</dbReference>
<dbReference type="InterPro" id="IPR052512">
    <property type="entry name" value="4CMD/NDH-1_regulator"/>
</dbReference>
<reference evidence="2 3" key="1">
    <citation type="submission" date="2021-07" db="EMBL/GenBank/DDBJ databases">
        <title>A novel Jannaschia species isolated from marine dinoflagellate Ceratoperidinium margalefii.</title>
        <authorList>
            <person name="Jiang Y."/>
            <person name="Li Z."/>
        </authorList>
    </citation>
    <scope>NUCLEOTIDE SEQUENCE [LARGE SCALE GENOMIC DNA]</scope>
    <source>
        <strain evidence="2 3">J12C1-MA-4</strain>
    </source>
</reference>
<dbReference type="Proteomes" id="UP000825009">
    <property type="component" value="Chromosome"/>
</dbReference>
<name>A0A8F6Y9P9_9RHOB</name>
<evidence type="ECO:0000259" key="1">
    <source>
        <dbReference type="Pfam" id="PF02627"/>
    </source>
</evidence>
<protein>
    <submittedName>
        <fullName evidence="2">Carboxymuconolactone decarboxylase family protein</fullName>
    </submittedName>
</protein>
<dbReference type="EMBL" id="CP079194">
    <property type="protein sequence ID" value="QXT39174.1"/>
    <property type="molecule type" value="Genomic_DNA"/>
</dbReference>
<organism evidence="2 3">
    <name type="scientific">Gymnodinialimonas ceratoperidinii</name>
    <dbReference type="NCBI Taxonomy" id="2856823"/>
    <lineage>
        <taxon>Bacteria</taxon>
        <taxon>Pseudomonadati</taxon>
        <taxon>Pseudomonadota</taxon>
        <taxon>Alphaproteobacteria</taxon>
        <taxon>Rhodobacterales</taxon>
        <taxon>Paracoccaceae</taxon>
        <taxon>Gymnodinialimonas</taxon>
    </lineage>
</organism>
<proteinExistence type="predicted"/>
<evidence type="ECO:0000313" key="3">
    <source>
        <dbReference type="Proteomes" id="UP000825009"/>
    </source>
</evidence>
<dbReference type="InterPro" id="IPR003779">
    <property type="entry name" value="CMD-like"/>
</dbReference>
<dbReference type="KEGG" id="gce:KYE46_14770"/>
<dbReference type="GO" id="GO:0051920">
    <property type="term" value="F:peroxiredoxin activity"/>
    <property type="evidence" value="ECO:0007669"/>
    <property type="project" value="InterPro"/>
</dbReference>
<gene>
    <name evidence="2" type="ORF">KYE46_14770</name>
</gene>
<dbReference type="AlphaFoldDB" id="A0A8F6Y9P9"/>
<keyword evidence="3" id="KW-1185">Reference proteome</keyword>